<feature type="binding site" evidence="9">
    <location>
        <position position="196"/>
    </location>
    <ligand>
        <name>1-deoxy-D-xylulose 5-phosphate</name>
        <dbReference type="ChEBI" id="CHEBI:57792"/>
    </ligand>
</feature>
<feature type="binding site" evidence="9">
    <location>
        <position position="123"/>
    </location>
    <ligand>
        <name>NADPH</name>
        <dbReference type="ChEBI" id="CHEBI:57783"/>
    </ligand>
</feature>
<feature type="binding site" evidence="9">
    <location>
        <position position="121"/>
    </location>
    <ligand>
        <name>NADPH</name>
        <dbReference type="ChEBI" id="CHEBI:57783"/>
    </ligand>
</feature>
<feature type="binding site" evidence="9">
    <location>
        <position position="215"/>
    </location>
    <ligand>
        <name>1-deoxy-D-xylulose 5-phosphate</name>
        <dbReference type="ChEBI" id="CHEBI:57792"/>
    </ligand>
</feature>
<dbReference type="RefSeq" id="WP_118675124.1">
    <property type="nucleotide sequence ID" value="NZ_JAOQJS010000002.1"/>
</dbReference>
<feature type="binding site" evidence="9">
    <location>
        <position position="148"/>
    </location>
    <ligand>
        <name>1-deoxy-D-xylulose 5-phosphate</name>
        <dbReference type="ChEBI" id="CHEBI:57792"/>
    </ligand>
</feature>
<dbReference type="InterPro" id="IPR013644">
    <property type="entry name" value="DXP_reductoisomerase_C"/>
</dbReference>
<evidence type="ECO:0000256" key="2">
    <source>
        <dbReference type="ARBA" id="ARBA00006825"/>
    </source>
</evidence>
<keyword evidence="14" id="KW-1185">Reference proteome</keyword>
<feature type="domain" description="1-deoxy-D-xylulose 5-phosphate reductoisomerase C-terminal" evidence="11">
    <location>
        <begin position="143"/>
        <end position="226"/>
    </location>
</feature>
<feature type="binding site" evidence="9">
    <location>
        <position position="36"/>
    </location>
    <ligand>
        <name>NADPH</name>
        <dbReference type="ChEBI" id="CHEBI:57783"/>
    </ligand>
</feature>
<proteinExistence type="inferred from homology"/>
<comment type="catalytic activity">
    <reaction evidence="8">
        <text>2-C-methyl-D-erythritol 4-phosphate + NADP(+) = 1-deoxy-D-xylulose 5-phosphate + NADPH + H(+)</text>
        <dbReference type="Rhea" id="RHEA:13717"/>
        <dbReference type="ChEBI" id="CHEBI:15378"/>
        <dbReference type="ChEBI" id="CHEBI:57783"/>
        <dbReference type="ChEBI" id="CHEBI:57792"/>
        <dbReference type="ChEBI" id="CHEBI:58262"/>
        <dbReference type="ChEBI" id="CHEBI:58349"/>
        <dbReference type="EC" id="1.1.1.267"/>
    </reaction>
    <physiologicalReaction direction="right-to-left" evidence="8">
        <dbReference type="Rhea" id="RHEA:13719"/>
    </physiologicalReaction>
</comment>
<evidence type="ECO:0000259" key="10">
    <source>
        <dbReference type="Pfam" id="PF02670"/>
    </source>
</evidence>
<keyword evidence="9" id="KW-0460">Magnesium</keyword>
<evidence type="ECO:0000256" key="4">
    <source>
        <dbReference type="ARBA" id="ARBA00022857"/>
    </source>
</evidence>
<dbReference type="GO" id="GO:0030604">
    <property type="term" value="F:1-deoxy-D-xylulose-5-phosphate reductoisomerase activity"/>
    <property type="evidence" value="ECO:0007669"/>
    <property type="project" value="UniProtKB-EC"/>
</dbReference>
<feature type="binding site" evidence="9">
    <location>
        <position position="35"/>
    </location>
    <ligand>
        <name>NADPH</name>
        <dbReference type="ChEBI" id="CHEBI:57783"/>
    </ligand>
</feature>
<dbReference type="SUPFAM" id="SSF51735">
    <property type="entry name" value="NAD(P)-binding Rossmann-fold domains"/>
    <property type="match status" value="1"/>
</dbReference>
<feature type="binding site" evidence="9">
    <location>
        <position position="202"/>
    </location>
    <ligand>
        <name>NADPH</name>
        <dbReference type="ChEBI" id="CHEBI:57783"/>
    </ligand>
</feature>
<dbReference type="PANTHER" id="PTHR30525">
    <property type="entry name" value="1-DEOXY-D-XYLULOSE 5-PHOSPHATE REDUCTOISOMERASE"/>
    <property type="match status" value="1"/>
</dbReference>
<dbReference type="Gene3D" id="3.40.50.720">
    <property type="entry name" value="NAD(P)-binding Rossmann-like Domain"/>
    <property type="match status" value="1"/>
</dbReference>
<evidence type="ECO:0000256" key="7">
    <source>
        <dbReference type="ARBA" id="ARBA00023229"/>
    </source>
</evidence>
<feature type="binding site" evidence="9">
    <location>
        <position position="11"/>
    </location>
    <ligand>
        <name>NADPH</name>
        <dbReference type="ChEBI" id="CHEBI:57783"/>
    </ligand>
</feature>
<feature type="binding site" evidence="9">
    <location>
        <position position="218"/>
    </location>
    <ligand>
        <name>Mn(2+)</name>
        <dbReference type="ChEBI" id="CHEBI:29035"/>
    </ligand>
</feature>
<comment type="cofactor">
    <cofactor evidence="9">
        <name>Mg(2+)</name>
        <dbReference type="ChEBI" id="CHEBI:18420"/>
    </cofactor>
    <cofactor evidence="9">
        <name>Mn(2+)</name>
        <dbReference type="ChEBI" id="CHEBI:29035"/>
    </cofactor>
</comment>
<dbReference type="InterPro" id="IPR003821">
    <property type="entry name" value="DXP_reductoisomerase"/>
</dbReference>
<evidence type="ECO:0000259" key="11">
    <source>
        <dbReference type="Pfam" id="PF08436"/>
    </source>
</evidence>
<keyword evidence="3 9" id="KW-0479">Metal-binding</keyword>
<feature type="binding site" evidence="9">
    <location>
        <position position="149"/>
    </location>
    <ligand>
        <name>Mn(2+)</name>
        <dbReference type="ChEBI" id="CHEBI:29035"/>
    </ligand>
</feature>
<organism evidence="13 14">
    <name type="scientific">Coprococcus ammoniilyticus</name>
    <dbReference type="NCBI Taxonomy" id="2981785"/>
    <lineage>
        <taxon>Bacteria</taxon>
        <taxon>Bacillati</taxon>
        <taxon>Bacillota</taxon>
        <taxon>Clostridia</taxon>
        <taxon>Lachnospirales</taxon>
        <taxon>Lachnospiraceae</taxon>
        <taxon>Coprococcus</taxon>
    </lineage>
</organism>
<comment type="caution">
    <text evidence="13">The sequence shown here is derived from an EMBL/GenBank/DDBJ whole genome shotgun (WGS) entry which is preliminary data.</text>
</comment>
<feature type="binding site" evidence="9">
    <location>
        <position position="214"/>
    </location>
    <ligand>
        <name>1-deoxy-D-xylulose 5-phosphate</name>
        <dbReference type="ChEBI" id="CHEBI:57792"/>
    </ligand>
</feature>
<feature type="binding site" evidence="9">
    <location>
        <position position="122"/>
    </location>
    <ligand>
        <name>1-deoxy-D-xylulose 5-phosphate</name>
        <dbReference type="ChEBI" id="CHEBI:57792"/>
    </ligand>
</feature>
<evidence type="ECO:0000313" key="13">
    <source>
        <dbReference type="EMBL" id="MEQ2453427.1"/>
    </source>
</evidence>
<evidence type="ECO:0000256" key="8">
    <source>
        <dbReference type="ARBA" id="ARBA00048543"/>
    </source>
</evidence>
<sequence length="380" mass="42341">MKHVAIIGSTGSIGTQTLEIARWNQDIKICALSAGRNIDLLEKQAREFRPEIVGLWDEKLADELKDRLKDMDIRVVSGMDGLIEIAEYKTSDILVTAIVGMIGIRPTVAAIKAGKDIALANKETLVTAGHIIMPLAKEKGVSILPVDSEHSAIFQSLQGNTHDSIEKILLTASGGPFRGKSREFLKHVKLEDALKHPNWSMGRKITIDSATMVNKGLEVIEAKWLFDVAPENIQVVIQPQSIIHSMVEYKDGAVIAQLGTPDMKLPIQYALFYPERRYMPGDRLDFTKLSSIVIETPDMDTFLGLRYAYEAIGIGGSMPTVFNAANEYAVKQFLDRKIDFLDIYDIIRASMDHHKLIENPDIDEILATEQEVYEFIESGC</sequence>
<dbReference type="EC" id="1.1.1.267" evidence="9"/>
<evidence type="ECO:0000256" key="9">
    <source>
        <dbReference type="HAMAP-Rule" id="MF_00183"/>
    </source>
</evidence>
<comment type="function">
    <text evidence="9">Catalyzes the NADPH-dependent rearrangement and reduction of 1-deoxy-D-xylulose-5-phosphate (DXP) to 2-C-methyl-D-erythritol 4-phosphate (MEP).</text>
</comment>
<evidence type="ECO:0000259" key="12">
    <source>
        <dbReference type="Pfam" id="PF13288"/>
    </source>
</evidence>
<dbReference type="InterPro" id="IPR036291">
    <property type="entry name" value="NAD(P)-bd_dom_sf"/>
</dbReference>
<feature type="binding site" evidence="9">
    <location>
        <position position="12"/>
    </location>
    <ligand>
        <name>NADPH</name>
        <dbReference type="ChEBI" id="CHEBI:57783"/>
    </ligand>
</feature>
<dbReference type="SUPFAM" id="SSF55347">
    <property type="entry name" value="Glyceraldehyde-3-phosphate dehydrogenase-like, C-terminal domain"/>
    <property type="match status" value="1"/>
</dbReference>
<feature type="binding site" evidence="9">
    <location>
        <position position="147"/>
    </location>
    <ligand>
        <name>Mn(2+)</name>
        <dbReference type="ChEBI" id="CHEBI:29035"/>
    </ligand>
</feature>
<dbReference type="EMBL" id="JBBNFM010000002">
    <property type="protein sequence ID" value="MEQ2453427.1"/>
    <property type="molecule type" value="Genomic_DNA"/>
</dbReference>
<dbReference type="Proteomes" id="UP001482186">
    <property type="component" value="Unassembled WGS sequence"/>
</dbReference>
<feature type="binding site" evidence="9">
    <location>
        <position position="209"/>
    </location>
    <ligand>
        <name>1-deoxy-D-xylulose 5-phosphate</name>
        <dbReference type="ChEBI" id="CHEBI:57792"/>
    </ligand>
</feature>
<feature type="binding site" evidence="9">
    <location>
        <position position="13"/>
    </location>
    <ligand>
        <name>NADPH</name>
        <dbReference type="ChEBI" id="CHEBI:57783"/>
    </ligand>
</feature>
<comment type="similarity">
    <text evidence="2 9">Belongs to the DXR family.</text>
</comment>
<feature type="binding site" evidence="9">
    <location>
        <position position="10"/>
    </location>
    <ligand>
        <name>NADPH</name>
        <dbReference type="ChEBI" id="CHEBI:57783"/>
    </ligand>
</feature>
<evidence type="ECO:0000313" key="14">
    <source>
        <dbReference type="Proteomes" id="UP001482186"/>
    </source>
</evidence>
<evidence type="ECO:0000256" key="6">
    <source>
        <dbReference type="ARBA" id="ARBA00023211"/>
    </source>
</evidence>
<dbReference type="Gene3D" id="1.10.1740.10">
    <property type="match status" value="1"/>
</dbReference>
<keyword evidence="4 9" id="KW-0521">NADP</keyword>
<dbReference type="HAMAP" id="MF_00183">
    <property type="entry name" value="DXP_reductoisom"/>
    <property type="match status" value="1"/>
</dbReference>
<accession>A0ABV1EFS3</accession>
<evidence type="ECO:0000256" key="1">
    <source>
        <dbReference type="ARBA" id="ARBA00005094"/>
    </source>
</evidence>
<dbReference type="Pfam" id="PF13288">
    <property type="entry name" value="DXPR_C"/>
    <property type="match status" value="1"/>
</dbReference>
<evidence type="ECO:0000256" key="5">
    <source>
        <dbReference type="ARBA" id="ARBA00023002"/>
    </source>
</evidence>
<feature type="binding site" evidence="9">
    <location>
        <position position="218"/>
    </location>
    <ligand>
        <name>1-deoxy-D-xylulose 5-phosphate</name>
        <dbReference type="ChEBI" id="CHEBI:57792"/>
    </ligand>
</feature>
<dbReference type="NCBIfam" id="TIGR00243">
    <property type="entry name" value="Dxr"/>
    <property type="match status" value="1"/>
</dbReference>
<keyword evidence="6 9" id="KW-0464">Manganese</keyword>
<dbReference type="PANTHER" id="PTHR30525:SF0">
    <property type="entry name" value="1-DEOXY-D-XYLULOSE 5-PHOSPHATE REDUCTOISOMERASE, CHLOROPLASTIC"/>
    <property type="match status" value="1"/>
</dbReference>
<comment type="pathway">
    <text evidence="1 9">Isoprenoid biosynthesis; isopentenyl diphosphate biosynthesis via DXP pathway; isopentenyl diphosphate from 1-deoxy-D-xylulose 5-phosphate: step 1/6.</text>
</comment>
<feature type="binding site" evidence="9">
    <location>
        <position position="173"/>
    </location>
    <ligand>
        <name>1-deoxy-D-xylulose 5-phosphate</name>
        <dbReference type="ChEBI" id="CHEBI:57792"/>
    </ligand>
</feature>
<feature type="binding site" evidence="9">
    <location>
        <position position="149"/>
    </location>
    <ligand>
        <name>1-deoxy-D-xylulose 5-phosphate</name>
        <dbReference type="ChEBI" id="CHEBI:57792"/>
    </ligand>
</feature>
<dbReference type="PIRSF" id="PIRSF006205">
    <property type="entry name" value="Dxp_reductismrs"/>
    <property type="match status" value="1"/>
</dbReference>
<keyword evidence="7 9" id="KW-0414">Isoprene biosynthesis</keyword>
<dbReference type="InterPro" id="IPR036169">
    <property type="entry name" value="DXPR_C_sf"/>
</dbReference>
<dbReference type="Pfam" id="PF02670">
    <property type="entry name" value="DXP_reductoisom"/>
    <property type="match status" value="1"/>
</dbReference>
<protein>
    <recommendedName>
        <fullName evidence="9">1-deoxy-D-xylulose 5-phosphate reductoisomerase</fullName>
        <shortName evidence="9">DXP reductoisomerase</shortName>
        <ecNumber evidence="9">1.1.1.267</ecNumber>
    </recommendedName>
    <alternativeName>
        <fullName evidence="9">1-deoxyxylulose-5-phosphate reductoisomerase</fullName>
    </alternativeName>
    <alternativeName>
        <fullName evidence="9">2-C-methyl-D-erythritol 4-phosphate synthase</fullName>
    </alternativeName>
</protein>
<name>A0ABV1EFS3_9FIRM</name>
<dbReference type="NCBIfam" id="NF009114">
    <property type="entry name" value="PRK12464.1"/>
    <property type="match status" value="1"/>
</dbReference>
<feature type="domain" description="DXP reductoisomerase C-terminal" evidence="12">
    <location>
        <begin position="258"/>
        <end position="372"/>
    </location>
</feature>
<reference evidence="13 14" key="1">
    <citation type="submission" date="2024-04" db="EMBL/GenBank/DDBJ databases">
        <title>Human intestinal bacterial collection.</title>
        <authorList>
            <person name="Pauvert C."/>
            <person name="Hitch T.C.A."/>
            <person name="Clavel T."/>
        </authorList>
    </citation>
    <scope>NUCLEOTIDE SEQUENCE [LARGE SCALE GENOMIC DNA]</scope>
    <source>
        <strain evidence="13 14">CLA-AA-H141</strain>
    </source>
</reference>
<dbReference type="InterPro" id="IPR013512">
    <property type="entry name" value="DXP_reductoisomerase_N"/>
</dbReference>
<feature type="domain" description="1-deoxy-D-xylulose 5-phosphate reductoisomerase N-terminal" evidence="10">
    <location>
        <begin position="4"/>
        <end position="129"/>
    </location>
</feature>
<gene>
    <name evidence="9 13" type="primary">dxr</name>
    <name evidence="13" type="ORF">AAAT04_05110</name>
</gene>
<evidence type="ECO:0000256" key="3">
    <source>
        <dbReference type="ARBA" id="ARBA00022723"/>
    </source>
</evidence>
<keyword evidence="5 9" id="KW-0560">Oxidoreductase</keyword>
<dbReference type="Pfam" id="PF08436">
    <property type="entry name" value="DXP_redisom_C"/>
    <property type="match status" value="1"/>
</dbReference>
<dbReference type="InterPro" id="IPR026877">
    <property type="entry name" value="DXPR_C"/>
</dbReference>
<dbReference type="SUPFAM" id="SSF69055">
    <property type="entry name" value="1-deoxy-D-xylulose-5-phosphate reductoisomerase, C-terminal domain"/>
    <property type="match status" value="1"/>
</dbReference>
<feature type="binding site" evidence="9">
    <location>
        <position position="37"/>
    </location>
    <ligand>
        <name>NADPH</name>
        <dbReference type="ChEBI" id="CHEBI:57783"/>
    </ligand>
</feature>